<evidence type="ECO:0000313" key="20">
    <source>
        <dbReference type="Proteomes" id="UP000486351"/>
    </source>
</evidence>
<dbReference type="EMBL" id="QXGD01002937">
    <property type="protein sequence ID" value="KAE9182409.1"/>
    <property type="molecule type" value="Genomic_DNA"/>
</dbReference>
<evidence type="ECO:0000313" key="2">
    <source>
        <dbReference type="EMBL" id="KAE8922618.1"/>
    </source>
</evidence>
<dbReference type="Proteomes" id="UP000486351">
    <property type="component" value="Unassembled WGS sequence"/>
</dbReference>
<organism evidence="4 17">
    <name type="scientific">Phytophthora fragariae</name>
    <dbReference type="NCBI Taxonomy" id="53985"/>
    <lineage>
        <taxon>Eukaryota</taxon>
        <taxon>Sar</taxon>
        <taxon>Stramenopiles</taxon>
        <taxon>Oomycota</taxon>
        <taxon>Peronosporomycetes</taxon>
        <taxon>Peronosporales</taxon>
        <taxon>Peronosporaceae</taxon>
        <taxon>Phytophthora</taxon>
    </lineage>
</organism>
<evidence type="ECO:0000313" key="10">
    <source>
        <dbReference type="EMBL" id="KAE9277201.1"/>
    </source>
</evidence>
<dbReference type="Proteomes" id="UP000437068">
    <property type="component" value="Unassembled WGS sequence"/>
</dbReference>
<dbReference type="EMBL" id="QXGE01003083">
    <property type="protein sequence ID" value="KAE9277201.1"/>
    <property type="molecule type" value="Genomic_DNA"/>
</dbReference>
<evidence type="ECO:0000313" key="15">
    <source>
        <dbReference type="Proteomes" id="UP000440367"/>
    </source>
</evidence>
<evidence type="ECO:0000313" key="5">
    <source>
        <dbReference type="EMBL" id="KAE9073700.1"/>
    </source>
</evidence>
<dbReference type="EMBL" id="QXFZ01003049">
    <property type="protein sequence ID" value="KAE9071694.1"/>
    <property type="molecule type" value="Genomic_DNA"/>
</dbReference>
<dbReference type="Proteomes" id="UP000429523">
    <property type="component" value="Unassembled WGS sequence"/>
</dbReference>
<evidence type="ECO:0000313" key="14">
    <source>
        <dbReference type="Proteomes" id="UP000437068"/>
    </source>
</evidence>
<name>A0A6A3Q9K3_9STRA</name>
<evidence type="ECO:0000313" key="9">
    <source>
        <dbReference type="EMBL" id="KAE9182409.1"/>
    </source>
</evidence>
<dbReference type="EMBL" id="QXFX01002781">
    <property type="protein sequence ID" value="KAE9073700.1"/>
    <property type="molecule type" value="Genomic_DNA"/>
</dbReference>
<evidence type="ECO:0000313" key="21">
    <source>
        <dbReference type="Proteomes" id="UP000488956"/>
    </source>
</evidence>
<dbReference type="EMBL" id="QXGA01003110">
    <property type="protein sequence ID" value="KAE9087414.1"/>
    <property type="molecule type" value="Genomic_DNA"/>
</dbReference>
<dbReference type="Proteomes" id="UP000440732">
    <property type="component" value="Unassembled WGS sequence"/>
</dbReference>
<keyword evidence="1" id="KW-0732">Signal</keyword>
<dbReference type="AlphaFoldDB" id="A0A6A3Q9K3"/>
<evidence type="ECO:0008006" key="22">
    <source>
        <dbReference type="Google" id="ProtNLM"/>
    </source>
</evidence>
<protein>
    <recommendedName>
        <fullName evidence="22">Secreted protein</fullName>
    </recommendedName>
</protein>
<dbReference type="Proteomes" id="UP000460718">
    <property type="component" value="Unassembled WGS sequence"/>
</dbReference>
<evidence type="ECO:0000313" key="16">
    <source>
        <dbReference type="Proteomes" id="UP000440732"/>
    </source>
</evidence>
<evidence type="ECO:0000313" key="3">
    <source>
        <dbReference type="EMBL" id="KAE8973198.1"/>
    </source>
</evidence>
<sequence>MGTLCCRLLRLVQCTPVCFQDDVNNNIASRTINIAQGRAEVFMLIGIPTNYGTIYRCNGNQCMPTETNIAVLCHAACILLPNAISLTISASTNF</sequence>
<evidence type="ECO:0000313" key="13">
    <source>
        <dbReference type="Proteomes" id="UP000433483"/>
    </source>
</evidence>
<dbReference type="EMBL" id="QXFW01003074">
    <property type="protein sequence ID" value="KAE8973198.1"/>
    <property type="molecule type" value="Genomic_DNA"/>
</dbReference>
<dbReference type="EMBL" id="QXGC01003107">
    <property type="protein sequence ID" value="KAE9178587.1"/>
    <property type="molecule type" value="Genomic_DNA"/>
</dbReference>
<evidence type="ECO:0000313" key="18">
    <source>
        <dbReference type="Proteomes" id="UP000460718"/>
    </source>
</evidence>
<evidence type="ECO:0000313" key="17">
    <source>
        <dbReference type="Proteomes" id="UP000441208"/>
    </source>
</evidence>
<dbReference type="EMBL" id="QXFY01000074">
    <property type="protein sequence ID" value="KAE9358533.1"/>
    <property type="molecule type" value="Genomic_DNA"/>
</dbReference>
<evidence type="ECO:0000313" key="7">
    <source>
        <dbReference type="EMBL" id="KAE9173022.1"/>
    </source>
</evidence>
<dbReference type="Proteomes" id="UP000441208">
    <property type="component" value="Unassembled WGS sequence"/>
</dbReference>
<accession>A0A6A3Q9K3</accession>
<comment type="caution">
    <text evidence="4">The sequence shown here is derived from an EMBL/GenBank/DDBJ whole genome shotgun (WGS) entry which is preliminary data.</text>
</comment>
<dbReference type="Proteomes" id="UP000488956">
    <property type="component" value="Unassembled WGS sequence"/>
</dbReference>
<dbReference type="EMBL" id="QXGF01003031">
    <property type="protein sequence ID" value="KAE8922618.1"/>
    <property type="molecule type" value="Genomic_DNA"/>
</dbReference>
<dbReference type="EMBL" id="QXGB01003063">
    <property type="protein sequence ID" value="KAE9173022.1"/>
    <property type="molecule type" value="Genomic_DNA"/>
</dbReference>
<evidence type="ECO:0000313" key="6">
    <source>
        <dbReference type="EMBL" id="KAE9087414.1"/>
    </source>
</evidence>
<keyword evidence="13" id="KW-1185">Reference proteome</keyword>
<evidence type="ECO:0000256" key="1">
    <source>
        <dbReference type="SAM" id="SignalP"/>
    </source>
</evidence>
<evidence type="ECO:0000313" key="4">
    <source>
        <dbReference type="EMBL" id="KAE9071694.1"/>
    </source>
</evidence>
<feature type="signal peptide" evidence="1">
    <location>
        <begin position="1"/>
        <end position="20"/>
    </location>
</feature>
<dbReference type="Proteomes" id="UP000433483">
    <property type="component" value="Unassembled WGS sequence"/>
</dbReference>
<dbReference type="Proteomes" id="UP000440367">
    <property type="component" value="Unassembled WGS sequence"/>
</dbReference>
<feature type="chain" id="PRO_5036380421" description="Secreted protein" evidence="1">
    <location>
        <begin position="21"/>
        <end position="94"/>
    </location>
</feature>
<reference evidence="12 13" key="1">
    <citation type="submission" date="2018-08" db="EMBL/GenBank/DDBJ databases">
        <title>Genomic investigation of the strawberry pathogen Phytophthora fragariae indicates pathogenicity is determined by transcriptional variation in three key races.</title>
        <authorList>
            <person name="Adams T.M."/>
            <person name="Armitage A.D."/>
            <person name="Sobczyk M.K."/>
            <person name="Bates H.J."/>
            <person name="Dunwell J.M."/>
            <person name="Nellist C.F."/>
            <person name="Harrison R.J."/>
        </authorList>
    </citation>
    <scope>NUCLEOTIDE SEQUENCE [LARGE SCALE GENOMIC DNA]</scope>
    <source>
        <strain evidence="10 14">A4</strain>
        <strain evidence="9 15">BC-1</strain>
        <strain evidence="8 19">BC-23</strain>
        <strain evidence="7 13">NOV-27</strain>
        <strain evidence="6 16">NOV-5</strain>
        <strain evidence="4 17">NOV-71</strain>
        <strain evidence="11 20">NOV-77</strain>
        <strain evidence="2 12">NOV-9</strain>
        <strain evidence="5 21">ONT-3</strain>
        <strain evidence="3 18">SCRP245</strain>
    </source>
</reference>
<evidence type="ECO:0000313" key="19">
    <source>
        <dbReference type="Proteomes" id="UP000476176"/>
    </source>
</evidence>
<evidence type="ECO:0000313" key="11">
    <source>
        <dbReference type="EMBL" id="KAE9358533.1"/>
    </source>
</evidence>
<gene>
    <name evidence="10" type="ORF">PF001_g25769</name>
    <name evidence="9" type="ORF">PF002_g26994</name>
    <name evidence="8" type="ORF">PF004_g25433</name>
    <name evidence="7" type="ORF">PF005_g26451</name>
    <name evidence="6" type="ORF">PF006_g25810</name>
    <name evidence="4" type="ORF">PF007_g26462</name>
    <name evidence="11" type="ORF">PF008_g2643</name>
    <name evidence="2" type="ORF">PF009_g27119</name>
    <name evidence="5" type="ORF">PF010_g24966</name>
    <name evidence="3" type="ORF">PF011_g25350</name>
</gene>
<evidence type="ECO:0000313" key="12">
    <source>
        <dbReference type="Proteomes" id="UP000429523"/>
    </source>
</evidence>
<evidence type="ECO:0000313" key="8">
    <source>
        <dbReference type="EMBL" id="KAE9178587.1"/>
    </source>
</evidence>
<proteinExistence type="predicted"/>
<dbReference type="Proteomes" id="UP000476176">
    <property type="component" value="Unassembled WGS sequence"/>
</dbReference>